<dbReference type="InterPro" id="IPR036010">
    <property type="entry name" value="2Fe-2S_ferredoxin-like_sf"/>
</dbReference>
<dbReference type="Proteomes" id="UP000638648">
    <property type="component" value="Unassembled WGS sequence"/>
</dbReference>
<dbReference type="InterPro" id="IPR001433">
    <property type="entry name" value="OxRdtase_FAD/NAD-bd"/>
</dbReference>
<dbReference type="InterPro" id="IPR006058">
    <property type="entry name" value="2Fe2S_fd_BS"/>
</dbReference>
<dbReference type="EMBL" id="JADBEM010000001">
    <property type="protein sequence ID" value="MBE1611223.1"/>
    <property type="molecule type" value="Genomic_DNA"/>
</dbReference>
<name>A0A927RPJ8_9ACTN</name>
<dbReference type="Gene3D" id="2.40.30.10">
    <property type="entry name" value="Translation factors"/>
    <property type="match status" value="1"/>
</dbReference>
<dbReference type="Gene3D" id="3.10.20.30">
    <property type="match status" value="1"/>
</dbReference>
<gene>
    <name evidence="11" type="ORF">HEB94_008071</name>
</gene>
<dbReference type="GO" id="GO:0051537">
    <property type="term" value="F:2 iron, 2 sulfur cluster binding"/>
    <property type="evidence" value="ECO:0007669"/>
    <property type="project" value="UniProtKB-KW"/>
</dbReference>
<keyword evidence="2" id="KW-0285">Flavoprotein</keyword>
<dbReference type="PANTHER" id="PTHR47354:SF8">
    <property type="entry name" value="1,2-PHENYLACETYL-COA EPOXIDASE, SUBUNIT E"/>
    <property type="match status" value="1"/>
</dbReference>
<dbReference type="SUPFAM" id="SSF54292">
    <property type="entry name" value="2Fe-2S ferredoxin-like"/>
    <property type="match status" value="1"/>
</dbReference>
<dbReference type="GO" id="GO:0050660">
    <property type="term" value="F:flavin adenine dinucleotide binding"/>
    <property type="evidence" value="ECO:0007669"/>
    <property type="project" value="TreeGrafter"/>
</dbReference>
<proteinExistence type="predicted"/>
<dbReference type="SUPFAM" id="SSF63380">
    <property type="entry name" value="Riboflavin synthase domain-like"/>
    <property type="match status" value="1"/>
</dbReference>
<reference evidence="11" key="1">
    <citation type="submission" date="2020-10" db="EMBL/GenBank/DDBJ databases">
        <title>Sequencing the genomes of 1000 actinobacteria strains.</title>
        <authorList>
            <person name="Klenk H.-P."/>
        </authorList>
    </citation>
    <scope>NUCLEOTIDE SEQUENCE</scope>
    <source>
        <strain evidence="11">DSM 45354</strain>
    </source>
</reference>
<dbReference type="CDD" id="cd00207">
    <property type="entry name" value="fer2"/>
    <property type="match status" value="1"/>
</dbReference>
<dbReference type="GO" id="GO:0016491">
    <property type="term" value="F:oxidoreductase activity"/>
    <property type="evidence" value="ECO:0007669"/>
    <property type="project" value="UniProtKB-KW"/>
</dbReference>
<dbReference type="InterPro" id="IPR039261">
    <property type="entry name" value="FNR_nucleotide-bd"/>
</dbReference>
<dbReference type="InterPro" id="IPR008333">
    <property type="entry name" value="Cbr1-like_FAD-bd_dom"/>
</dbReference>
<dbReference type="InterPro" id="IPR001709">
    <property type="entry name" value="Flavoprot_Pyr_Nucl_cyt_Rdtase"/>
</dbReference>
<evidence type="ECO:0000256" key="2">
    <source>
        <dbReference type="ARBA" id="ARBA00022630"/>
    </source>
</evidence>
<dbReference type="PRINTS" id="PR00410">
    <property type="entry name" value="PHEHYDRXLASE"/>
</dbReference>
<dbReference type="PROSITE" id="PS51085">
    <property type="entry name" value="2FE2S_FER_2"/>
    <property type="match status" value="1"/>
</dbReference>
<evidence type="ECO:0000256" key="8">
    <source>
        <dbReference type="ARBA" id="ARBA00023014"/>
    </source>
</evidence>
<evidence type="ECO:0000256" key="5">
    <source>
        <dbReference type="ARBA" id="ARBA00022827"/>
    </source>
</evidence>
<feature type="domain" description="2Fe-2S ferredoxin-type" evidence="9">
    <location>
        <begin position="294"/>
        <end position="384"/>
    </location>
</feature>
<evidence type="ECO:0000313" key="12">
    <source>
        <dbReference type="Proteomes" id="UP000638648"/>
    </source>
</evidence>
<dbReference type="InterPro" id="IPR011884">
    <property type="entry name" value="PaaE"/>
</dbReference>
<dbReference type="GO" id="GO:0010124">
    <property type="term" value="P:phenylacetate catabolic process"/>
    <property type="evidence" value="ECO:0007669"/>
    <property type="project" value="InterPro"/>
</dbReference>
<dbReference type="GO" id="GO:0046872">
    <property type="term" value="F:metal ion binding"/>
    <property type="evidence" value="ECO:0007669"/>
    <property type="project" value="UniProtKB-KW"/>
</dbReference>
<feature type="domain" description="FAD-binding FR-type" evidence="10">
    <location>
        <begin position="27"/>
        <end position="134"/>
    </location>
</feature>
<accession>A0A927RPJ8</accession>
<dbReference type="InterPro" id="IPR001041">
    <property type="entry name" value="2Fe-2S_ferredoxin-type"/>
</dbReference>
<evidence type="ECO:0000259" key="10">
    <source>
        <dbReference type="PROSITE" id="PS51384"/>
    </source>
</evidence>
<keyword evidence="6" id="KW-0560">Oxidoreductase</keyword>
<dbReference type="NCBIfam" id="TIGR02160">
    <property type="entry name" value="PA_CoA_Oxy5"/>
    <property type="match status" value="1"/>
</dbReference>
<dbReference type="CDD" id="cd06214">
    <property type="entry name" value="PA_degradation_oxidoreductase_like"/>
    <property type="match status" value="1"/>
</dbReference>
<evidence type="ECO:0000313" key="11">
    <source>
        <dbReference type="EMBL" id="MBE1611223.1"/>
    </source>
</evidence>
<dbReference type="SUPFAM" id="SSF52343">
    <property type="entry name" value="Ferredoxin reductase-like, C-terminal NADP-linked domain"/>
    <property type="match status" value="1"/>
</dbReference>
<evidence type="ECO:0000256" key="4">
    <source>
        <dbReference type="ARBA" id="ARBA00022723"/>
    </source>
</evidence>
<organism evidence="11 12">
    <name type="scientific">Actinopolymorpha pittospori</name>
    <dbReference type="NCBI Taxonomy" id="648752"/>
    <lineage>
        <taxon>Bacteria</taxon>
        <taxon>Bacillati</taxon>
        <taxon>Actinomycetota</taxon>
        <taxon>Actinomycetes</taxon>
        <taxon>Propionibacteriales</taxon>
        <taxon>Actinopolymorphaceae</taxon>
        <taxon>Actinopolymorpha</taxon>
    </lineage>
</organism>
<dbReference type="Gene3D" id="3.40.50.80">
    <property type="entry name" value="Nucleotide-binding domain of ferredoxin-NADP reductase (FNR) module"/>
    <property type="match status" value="1"/>
</dbReference>
<comment type="caution">
    <text evidence="11">The sequence shown here is derived from an EMBL/GenBank/DDBJ whole genome shotgun (WGS) entry which is preliminary data.</text>
</comment>
<dbReference type="InterPro" id="IPR050415">
    <property type="entry name" value="MRET"/>
</dbReference>
<dbReference type="InterPro" id="IPR017938">
    <property type="entry name" value="Riboflavin_synthase-like_b-brl"/>
</dbReference>
<evidence type="ECO:0000259" key="9">
    <source>
        <dbReference type="PROSITE" id="PS51085"/>
    </source>
</evidence>
<evidence type="ECO:0000256" key="1">
    <source>
        <dbReference type="ARBA" id="ARBA00001974"/>
    </source>
</evidence>
<dbReference type="Pfam" id="PF00111">
    <property type="entry name" value="Fer2"/>
    <property type="match status" value="1"/>
</dbReference>
<evidence type="ECO:0000256" key="6">
    <source>
        <dbReference type="ARBA" id="ARBA00023002"/>
    </source>
</evidence>
<dbReference type="AlphaFoldDB" id="A0A927RPJ8"/>
<dbReference type="InterPro" id="IPR017927">
    <property type="entry name" value="FAD-bd_FR_type"/>
</dbReference>
<sequence length="384" mass="40826">MSAPVPAETTGTPDVAVAPAASARRHAVVHSLRVAGIDHLTDDAVAVTLAVPPDLAEAYRFVPGQHVSVQTRRAGDDTRRNYSICTAWRPEAPTALRIGVKRVVGGGFSAYALSGMRIGDDLAVMTPTGRFAIVPDPGAARHLAFVAAGSGITPILSMAASVLDVEPESKVTLLYGNRTSGSVMFVEELADLKDRHPDRFHLVHVLSRETPEIALLGGRLDAAKTQEFLDTLLPVATVDAWYLCGPLGMVEDVRGVLRAAGVPRQHVHSELFHVGTPLPTERLEPAGPGPTGGCEVSVLMDGRRSTFRLAHDGPPVLEGVLGVRRDAPFACRAGVCGTCRARVLEGSVTMDQCYALEPEEVARGYVLTCQAHPTSDRLVVDYDA</sequence>
<dbReference type="InterPro" id="IPR012675">
    <property type="entry name" value="Beta-grasp_dom_sf"/>
</dbReference>
<dbReference type="Pfam" id="PF00970">
    <property type="entry name" value="FAD_binding_6"/>
    <property type="match status" value="1"/>
</dbReference>
<dbReference type="PROSITE" id="PS51384">
    <property type="entry name" value="FAD_FR"/>
    <property type="match status" value="1"/>
</dbReference>
<dbReference type="PROSITE" id="PS00197">
    <property type="entry name" value="2FE2S_FER_1"/>
    <property type="match status" value="1"/>
</dbReference>
<keyword evidence="5" id="KW-0274">FAD</keyword>
<evidence type="ECO:0000256" key="7">
    <source>
        <dbReference type="ARBA" id="ARBA00023004"/>
    </source>
</evidence>
<dbReference type="PRINTS" id="PR00371">
    <property type="entry name" value="FPNCR"/>
</dbReference>
<comment type="cofactor">
    <cofactor evidence="1">
        <name>FAD</name>
        <dbReference type="ChEBI" id="CHEBI:57692"/>
    </cofactor>
</comment>
<dbReference type="RefSeq" id="WP_192754470.1">
    <property type="nucleotide sequence ID" value="NZ_BAABJL010000042.1"/>
</dbReference>
<evidence type="ECO:0000256" key="3">
    <source>
        <dbReference type="ARBA" id="ARBA00022714"/>
    </source>
</evidence>
<dbReference type="PANTHER" id="PTHR47354">
    <property type="entry name" value="NADH OXIDOREDUCTASE HCR"/>
    <property type="match status" value="1"/>
</dbReference>
<keyword evidence="7" id="KW-0408">Iron</keyword>
<keyword evidence="3" id="KW-0001">2Fe-2S</keyword>
<keyword evidence="4" id="KW-0479">Metal-binding</keyword>
<protein>
    <submittedName>
        <fullName evidence="11">Ring-1,2-phenylacetyl-CoA epoxidase subunit PaaE</fullName>
    </submittedName>
</protein>
<keyword evidence="8" id="KW-0411">Iron-sulfur</keyword>
<keyword evidence="12" id="KW-1185">Reference proteome</keyword>
<dbReference type="Pfam" id="PF00175">
    <property type="entry name" value="NAD_binding_1"/>
    <property type="match status" value="1"/>
</dbReference>